<dbReference type="SUPFAM" id="SSF57850">
    <property type="entry name" value="RING/U-box"/>
    <property type="match status" value="1"/>
</dbReference>
<dbReference type="InterPro" id="IPR052480">
    <property type="entry name" value="RAPsyn"/>
</dbReference>
<organism evidence="5 6">
    <name type="scientific">Hypsibius exemplaris</name>
    <name type="common">Freshwater tardigrade</name>
    <dbReference type="NCBI Taxonomy" id="2072580"/>
    <lineage>
        <taxon>Eukaryota</taxon>
        <taxon>Metazoa</taxon>
        <taxon>Ecdysozoa</taxon>
        <taxon>Tardigrada</taxon>
        <taxon>Eutardigrada</taxon>
        <taxon>Parachela</taxon>
        <taxon>Hypsibioidea</taxon>
        <taxon>Hypsibiidae</taxon>
        <taxon>Hypsibius</taxon>
    </lineage>
</organism>
<dbReference type="GO" id="GO:0033130">
    <property type="term" value="F:acetylcholine receptor binding"/>
    <property type="evidence" value="ECO:0007669"/>
    <property type="project" value="InterPro"/>
</dbReference>
<dbReference type="Pfam" id="PF10579">
    <property type="entry name" value="Rapsyn_N"/>
    <property type="match status" value="1"/>
</dbReference>
<dbReference type="Gene3D" id="1.25.40.10">
    <property type="entry name" value="Tetratricopeptide repeat domain"/>
    <property type="match status" value="2"/>
</dbReference>
<evidence type="ECO:0000256" key="2">
    <source>
        <dbReference type="ARBA" id="ARBA00022833"/>
    </source>
</evidence>
<name>A0A1W0X4Q9_HYPEX</name>
<keyword evidence="5" id="KW-0675">Receptor</keyword>
<dbReference type="GO" id="GO:0043495">
    <property type="term" value="F:protein-membrane adaptor activity"/>
    <property type="evidence" value="ECO:0007669"/>
    <property type="project" value="InterPro"/>
</dbReference>
<keyword evidence="2" id="KW-0862">Zinc</keyword>
<dbReference type="PANTHER" id="PTHR46574:SF1">
    <property type="entry name" value="43 KDA RECEPTOR-ASSOCIATED PROTEIN OF THE SYNAPSE"/>
    <property type="match status" value="1"/>
</dbReference>
<dbReference type="GO" id="GO:0005886">
    <property type="term" value="C:plasma membrane"/>
    <property type="evidence" value="ECO:0007669"/>
    <property type="project" value="TreeGrafter"/>
</dbReference>
<sequence length="523" mass="59135">MQQHGGAGDLTLQFHKKYPGELPQSSSSLSRFARQQRTAQEQRLLAYCLKANLQSTTVTSGCCPDQKKGGGGVALNNPNSAGNDANEKERSDCFLYLSECLMGGLLARHRIQAGIRNYKLQDYQAAYREWVAATRLCDNRELFHTLNYLISLSFDFGHFQKMLALSVQQFQIGRFLNERALIAESYLNLATSRGLLCNWELCLSYCKNCLLYLDATKVGYVYMSIACSYLEMNQFSAAIGFLKLTFDICSKHENQGLVVQALVACSGMFLTLKSYPEAREFAMRAIEVAETVFSVGPASCRYRRTKVHVIPVQIKLRQLDDAFRLCEESVRSSLEYHDRYVQAKCLLFFADIHRLKSDYEVAYQSYQAAADSGYQQIQLKALVGMAKSVIKLSPSDDIRIRQNKAMGFYNNALELATTLGCKLEIFRLHRRMAKLQSMLEDHPDEVDRHLRSADGLSDEMQLFCDLCGSLYGLKRSQLKALSCGHIYHTGCLLEKKRPGSSQYFCTTCRCFSEDICESFLSLA</sequence>
<dbReference type="EMBL" id="MTYJ01000017">
    <property type="protein sequence ID" value="OQV22489.1"/>
    <property type="molecule type" value="Genomic_DNA"/>
</dbReference>
<proteinExistence type="predicted"/>
<dbReference type="SUPFAM" id="SSF48452">
    <property type="entry name" value="TPR-like"/>
    <property type="match status" value="3"/>
</dbReference>
<dbReference type="AlphaFoldDB" id="A0A1W0X4Q9"/>
<dbReference type="GO" id="GO:0031594">
    <property type="term" value="C:neuromuscular junction"/>
    <property type="evidence" value="ECO:0007669"/>
    <property type="project" value="TreeGrafter"/>
</dbReference>
<keyword evidence="1 3" id="KW-0479">Metal-binding</keyword>
<dbReference type="InterPro" id="IPR011990">
    <property type="entry name" value="TPR-like_helical_dom_sf"/>
</dbReference>
<dbReference type="OrthoDB" id="10040854at2759"/>
<dbReference type="GO" id="GO:0008270">
    <property type="term" value="F:zinc ion binding"/>
    <property type="evidence" value="ECO:0007669"/>
    <property type="project" value="UniProtKB-KW"/>
</dbReference>
<evidence type="ECO:0000313" key="5">
    <source>
        <dbReference type="EMBL" id="OQV22489.1"/>
    </source>
</evidence>
<gene>
    <name evidence="5" type="ORF">BV898_03664</name>
</gene>
<reference evidence="6" key="1">
    <citation type="submission" date="2017-01" db="EMBL/GenBank/DDBJ databases">
        <title>Comparative genomics of anhydrobiosis in the tardigrade Hypsibius dujardini.</title>
        <authorList>
            <person name="Yoshida Y."/>
            <person name="Koutsovoulos G."/>
            <person name="Laetsch D."/>
            <person name="Stevens L."/>
            <person name="Kumar S."/>
            <person name="Horikawa D."/>
            <person name="Ishino K."/>
            <person name="Komine S."/>
            <person name="Tomita M."/>
            <person name="Blaxter M."/>
            <person name="Arakawa K."/>
        </authorList>
    </citation>
    <scope>NUCLEOTIDE SEQUENCE [LARGE SCALE GENOMIC DNA]</scope>
    <source>
        <strain evidence="6">Z151</strain>
    </source>
</reference>
<accession>A0A1W0X4Q9</accession>
<keyword evidence="6" id="KW-1185">Reference proteome</keyword>
<dbReference type="InterPro" id="IPR001841">
    <property type="entry name" value="Znf_RING"/>
</dbReference>
<keyword evidence="1 3" id="KW-0863">Zinc-finger</keyword>
<protein>
    <submittedName>
        <fullName evidence="5">43 kDa receptor-associated protein of the synapse-like protein</fullName>
    </submittedName>
</protein>
<dbReference type="Proteomes" id="UP000192578">
    <property type="component" value="Unassembled WGS sequence"/>
</dbReference>
<dbReference type="GO" id="GO:1900075">
    <property type="term" value="P:positive regulation of neuromuscular synaptic transmission"/>
    <property type="evidence" value="ECO:0007669"/>
    <property type="project" value="TreeGrafter"/>
</dbReference>
<dbReference type="InterPro" id="IPR019568">
    <property type="entry name" value="Rapsyn_myristoylation/link_N"/>
</dbReference>
<evidence type="ECO:0000259" key="4">
    <source>
        <dbReference type="PROSITE" id="PS50089"/>
    </source>
</evidence>
<evidence type="ECO:0000256" key="3">
    <source>
        <dbReference type="PROSITE-ProRule" id="PRU00175"/>
    </source>
</evidence>
<comment type="caution">
    <text evidence="5">The sequence shown here is derived from an EMBL/GenBank/DDBJ whole genome shotgun (WGS) entry which is preliminary data.</text>
</comment>
<evidence type="ECO:0000313" key="6">
    <source>
        <dbReference type="Proteomes" id="UP000192578"/>
    </source>
</evidence>
<feature type="domain" description="RING-type" evidence="4">
    <location>
        <begin position="464"/>
        <end position="509"/>
    </location>
</feature>
<dbReference type="PROSITE" id="PS50089">
    <property type="entry name" value="ZF_RING_2"/>
    <property type="match status" value="1"/>
</dbReference>
<dbReference type="PANTHER" id="PTHR46574">
    <property type="entry name" value="43 KDA RECEPTOR-ASSOCIATED PROTEIN OF THE SYNAPSE"/>
    <property type="match status" value="1"/>
</dbReference>
<evidence type="ECO:0000256" key="1">
    <source>
        <dbReference type="ARBA" id="ARBA00022771"/>
    </source>
</evidence>
<dbReference type="GO" id="GO:0007271">
    <property type="term" value="P:synaptic transmission, cholinergic"/>
    <property type="evidence" value="ECO:0007669"/>
    <property type="project" value="TreeGrafter"/>
</dbReference>